<name>A0A2U3DBM2_SULT2</name>
<gene>
    <name evidence="2" type="ORF">BM613_00805</name>
</gene>
<dbReference type="InterPro" id="IPR029069">
    <property type="entry name" value="HotDog_dom_sf"/>
</dbReference>
<protein>
    <recommendedName>
        <fullName evidence="1">MaoC-like domain-containing protein</fullName>
    </recommendedName>
</protein>
<reference evidence="2 3" key="1">
    <citation type="submission" date="2016-11" db="EMBL/GenBank/DDBJ databases">
        <title>Comparative genomics of Acidibacillus ferroxidans species.</title>
        <authorList>
            <person name="Oliveira G."/>
            <person name="Nunes G."/>
            <person name="Oliveira R."/>
            <person name="Araujo F."/>
            <person name="Salim A."/>
            <person name="Scholte L."/>
            <person name="Morais D."/>
            <person name="Nancucheo I."/>
            <person name="Johnson D.B."/>
            <person name="Grail B."/>
            <person name="Bittencourt J."/>
            <person name="Valadares R."/>
        </authorList>
    </citation>
    <scope>NUCLEOTIDE SEQUENCE [LARGE SCALE GENOMIC DNA]</scope>
    <source>
        <strain evidence="2 3">Y002</strain>
    </source>
</reference>
<evidence type="ECO:0000259" key="1">
    <source>
        <dbReference type="Pfam" id="PF01575"/>
    </source>
</evidence>
<dbReference type="SUPFAM" id="SSF54637">
    <property type="entry name" value="Thioesterase/thiol ester dehydrase-isomerase"/>
    <property type="match status" value="1"/>
</dbReference>
<dbReference type="Pfam" id="PF01575">
    <property type="entry name" value="MaoC_dehydratas"/>
    <property type="match status" value="1"/>
</dbReference>
<dbReference type="EMBL" id="MPDK01000002">
    <property type="protein sequence ID" value="PWI58673.1"/>
    <property type="molecule type" value="Genomic_DNA"/>
</dbReference>
<dbReference type="PANTHER" id="PTHR43664:SF1">
    <property type="entry name" value="BETA-METHYLMALYL-COA DEHYDRATASE"/>
    <property type="match status" value="1"/>
</dbReference>
<keyword evidence="3" id="KW-1185">Reference proteome</keyword>
<evidence type="ECO:0000313" key="3">
    <source>
        <dbReference type="Proteomes" id="UP000245380"/>
    </source>
</evidence>
<dbReference type="InterPro" id="IPR002539">
    <property type="entry name" value="MaoC-like_dom"/>
</dbReference>
<dbReference type="OrthoDB" id="9801625at2"/>
<proteinExistence type="predicted"/>
<comment type="caution">
    <text evidence="2">The sequence shown here is derived from an EMBL/GenBank/DDBJ whole genome shotgun (WGS) entry which is preliminary data.</text>
</comment>
<feature type="domain" description="MaoC-like" evidence="1">
    <location>
        <begin position="9"/>
        <end position="110"/>
    </location>
</feature>
<dbReference type="InterPro" id="IPR052342">
    <property type="entry name" value="MCH/BMMD"/>
</dbReference>
<dbReference type="RefSeq" id="WP_109429266.1">
    <property type="nucleotide sequence ID" value="NZ_MPDK01000002.1"/>
</dbReference>
<evidence type="ECO:0000313" key="2">
    <source>
        <dbReference type="EMBL" id="PWI58673.1"/>
    </source>
</evidence>
<dbReference type="Proteomes" id="UP000245380">
    <property type="component" value="Unassembled WGS sequence"/>
</dbReference>
<accession>A0A2U3DBM2</accession>
<dbReference type="AlphaFoldDB" id="A0A2U3DBM2"/>
<dbReference type="Gene3D" id="3.10.129.10">
    <property type="entry name" value="Hotdog Thioesterase"/>
    <property type="match status" value="1"/>
</dbReference>
<dbReference type="PANTHER" id="PTHR43664">
    <property type="entry name" value="MONOAMINE OXIDASE-RELATED"/>
    <property type="match status" value="1"/>
</dbReference>
<organism evidence="2 3">
    <name type="scientific">Sulfoacidibacillus thermotolerans</name>
    <name type="common">Acidibacillus sulfuroxidans</name>
    <dbReference type="NCBI Taxonomy" id="1765684"/>
    <lineage>
        <taxon>Bacteria</taxon>
        <taxon>Bacillati</taxon>
        <taxon>Bacillota</taxon>
        <taxon>Bacilli</taxon>
        <taxon>Bacillales</taxon>
        <taxon>Alicyclobacillaceae</taxon>
        <taxon>Sulfoacidibacillus</taxon>
    </lineage>
</organism>
<sequence>MYFHEFFVGQRFTLNSVTLTSEEIEEFAQRYDPQPIHIDPVFSQNGFFKGIIASGLHTLSVIWGEWIRSNRFGSEIIGGTGLDFVHWTNPVRPGDALQTEVEVTETKLSSRGDRGLVVLKFTVKNQHEEIVLTTQARAYVKNS</sequence>